<sequence length="504" mass="52494">MAVSILNNVIGPVMPGSSSSHTAGPYHIAKLFRGFAGALPKRTVFTFAPGSSIAECYRDQGADLALVMGILGLPLTDGRFREALSLFPAFGIEIEFAIDNFKGARHPNSIMIEAETEGGGILTAVADSTGGGAFTLHALNGCQVDISGDAYYLFVESELPPDSGSFDGYGTVTRHENGFLLTSPYEIPPETVDKLRAAPGVSSLRAAEPVFYPIRGRALYKDGREMIEYARERGISLGETALEYESALLDMPKDELDREMERRLSVMERAVALGLSDGSPRMSLLAPTAKEIMAAEAAGKLALGGIHTRAAARAMAAMQVNSGQGIVCAAPTGGSAGVLPGVVVTMLDDLKIPRADVVRAMWAAGAAGWVLGEHGTFAAEVCGCQVEIGAAGAMGAAAVVEMAGGSAAQCCDAAAVMFQNAMGLVCDLVQATVEIPCHTRNASFASQAFVCADLVLGGYHNPVGIDCTVEAVCASGRMLPCELRCTSLGGMAVTSEALAMKKRR</sequence>
<name>A0AAW5K2W2_9BACT</name>
<dbReference type="EMBL" id="JANFYT010000005">
    <property type="protein sequence ID" value="MCQ4813475.1"/>
    <property type="molecule type" value="Genomic_DNA"/>
</dbReference>
<evidence type="ECO:0000256" key="2">
    <source>
        <dbReference type="ARBA" id="ARBA00004742"/>
    </source>
</evidence>
<dbReference type="GO" id="GO:0046872">
    <property type="term" value="F:metal ion binding"/>
    <property type="evidence" value="ECO:0007669"/>
    <property type="project" value="UniProtKB-KW"/>
</dbReference>
<comment type="cofactor">
    <cofactor evidence="1">
        <name>[4Fe-4S] cluster</name>
        <dbReference type="ChEBI" id="CHEBI:49883"/>
    </cofactor>
</comment>
<dbReference type="Proteomes" id="UP001205919">
    <property type="component" value="Unassembled WGS sequence"/>
</dbReference>
<dbReference type="AlphaFoldDB" id="A0AAW5K2W2"/>
<evidence type="ECO:0000256" key="10">
    <source>
        <dbReference type="ARBA" id="ARBA00023239"/>
    </source>
</evidence>
<feature type="domain" description="Serine dehydratase-like alpha subunit" evidence="12">
    <location>
        <begin position="233"/>
        <end position="492"/>
    </location>
</feature>
<dbReference type="EC" id="4.3.1.17" evidence="4"/>
<dbReference type="PANTHER" id="PTHR30182:SF1">
    <property type="entry name" value="L-SERINE DEHYDRATASE 1"/>
    <property type="match status" value="1"/>
</dbReference>
<evidence type="ECO:0000259" key="12">
    <source>
        <dbReference type="Pfam" id="PF03313"/>
    </source>
</evidence>
<evidence type="ECO:0000256" key="4">
    <source>
        <dbReference type="ARBA" id="ARBA00012093"/>
    </source>
</evidence>
<evidence type="ECO:0000256" key="3">
    <source>
        <dbReference type="ARBA" id="ARBA00008636"/>
    </source>
</evidence>
<comment type="catalytic activity">
    <reaction evidence="11">
        <text>L-serine = pyruvate + NH4(+)</text>
        <dbReference type="Rhea" id="RHEA:19169"/>
        <dbReference type="ChEBI" id="CHEBI:15361"/>
        <dbReference type="ChEBI" id="CHEBI:28938"/>
        <dbReference type="ChEBI" id="CHEBI:33384"/>
        <dbReference type="EC" id="4.3.1.17"/>
    </reaction>
</comment>
<evidence type="ECO:0000256" key="1">
    <source>
        <dbReference type="ARBA" id="ARBA00001966"/>
    </source>
</evidence>
<gene>
    <name evidence="13" type="ORF">NE630_03430</name>
</gene>
<organism evidence="13 14">
    <name type="scientific">Cloacibacillus evryensis</name>
    <dbReference type="NCBI Taxonomy" id="508460"/>
    <lineage>
        <taxon>Bacteria</taxon>
        <taxon>Thermotogati</taxon>
        <taxon>Synergistota</taxon>
        <taxon>Synergistia</taxon>
        <taxon>Synergistales</taxon>
        <taxon>Synergistaceae</taxon>
        <taxon>Cloacibacillus</taxon>
    </lineage>
</organism>
<keyword evidence="5" id="KW-0312">Gluconeogenesis</keyword>
<proteinExistence type="inferred from homology"/>
<keyword evidence="8" id="KW-0408">Iron</keyword>
<evidence type="ECO:0000256" key="8">
    <source>
        <dbReference type="ARBA" id="ARBA00023004"/>
    </source>
</evidence>
<dbReference type="GO" id="GO:0003941">
    <property type="term" value="F:L-serine ammonia-lyase activity"/>
    <property type="evidence" value="ECO:0007669"/>
    <property type="project" value="UniProtKB-EC"/>
</dbReference>
<keyword evidence="10 13" id="KW-0456">Lyase</keyword>
<keyword evidence="9" id="KW-0411">Iron-sulfur</keyword>
<keyword evidence="7" id="KW-0479">Metal-binding</keyword>
<comment type="similarity">
    <text evidence="3">Belongs to the iron-sulfur dependent L-serine dehydratase family.</text>
</comment>
<comment type="pathway">
    <text evidence="2">Carbohydrate biosynthesis; gluconeogenesis.</text>
</comment>
<keyword evidence="14" id="KW-1185">Reference proteome</keyword>
<keyword evidence="6" id="KW-0004">4Fe-4S</keyword>
<dbReference type="SUPFAM" id="SSF143548">
    <property type="entry name" value="Serine metabolism enzymes domain"/>
    <property type="match status" value="1"/>
</dbReference>
<protein>
    <recommendedName>
        <fullName evidence="4">L-serine ammonia-lyase</fullName>
        <ecNumber evidence="4">4.3.1.17</ecNumber>
    </recommendedName>
</protein>
<evidence type="ECO:0000313" key="13">
    <source>
        <dbReference type="EMBL" id="MCQ4813475.1"/>
    </source>
</evidence>
<dbReference type="RefSeq" id="WP_256181505.1">
    <property type="nucleotide sequence ID" value="NZ_CAJLEK010000237.1"/>
</dbReference>
<dbReference type="Pfam" id="PF03313">
    <property type="entry name" value="SDH_alpha"/>
    <property type="match status" value="1"/>
</dbReference>
<dbReference type="InterPro" id="IPR005130">
    <property type="entry name" value="Ser_deHydtase-like_asu"/>
</dbReference>
<evidence type="ECO:0000256" key="7">
    <source>
        <dbReference type="ARBA" id="ARBA00022723"/>
    </source>
</evidence>
<evidence type="ECO:0000313" key="14">
    <source>
        <dbReference type="Proteomes" id="UP001205919"/>
    </source>
</evidence>
<accession>A0AAW5K2W2</accession>
<dbReference type="InterPro" id="IPR051318">
    <property type="entry name" value="Fe-S_L-Ser"/>
</dbReference>
<dbReference type="GO" id="GO:0051539">
    <property type="term" value="F:4 iron, 4 sulfur cluster binding"/>
    <property type="evidence" value="ECO:0007669"/>
    <property type="project" value="UniProtKB-KW"/>
</dbReference>
<dbReference type="PANTHER" id="PTHR30182">
    <property type="entry name" value="L-SERINE DEHYDRATASE"/>
    <property type="match status" value="1"/>
</dbReference>
<comment type="caution">
    <text evidence="13">The sequence shown here is derived from an EMBL/GenBank/DDBJ whole genome shotgun (WGS) entry which is preliminary data.</text>
</comment>
<evidence type="ECO:0000256" key="6">
    <source>
        <dbReference type="ARBA" id="ARBA00022485"/>
    </source>
</evidence>
<dbReference type="GO" id="GO:0006094">
    <property type="term" value="P:gluconeogenesis"/>
    <property type="evidence" value="ECO:0007669"/>
    <property type="project" value="UniProtKB-KW"/>
</dbReference>
<reference evidence="13 14" key="1">
    <citation type="submission" date="2022-06" db="EMBL/GenBank/DDBJ databases">
        <title>Isolation of gut microbiota from human fecal samples.</title>
        <authorList>
            <person name="Pamer E.G."/>
            <person name="Barat B."/>
            <person name="Waligurski E."/>
            <person name="Medina S."/>
            <person name="Paddock L."/>
            <person name="Mostad J."/>
        </authorList>
    </citation>
    <scope>NUCLEOTIDE SEQUENCE [LARGE SCALE GENOMIC DNA]</scope>
    <source>
        <strain evidence="13 14">DFI.9.90</strain>
    </source>
</reference>
<evidence type="ECO:0000256" key="11">
    <source>
        <dbReference type="ARBA" id="ARBA00049406"/>
    </source>
</evidence>
<dbReference type="InterPro" id="IPR029009">
    <property type="entry name" value="ASB_dom_sf"/>
</dbReference>
<evidence type="ECO:0000256" key="5">
    <source>
        <dbReference type="ARBA" id="ARBA00022432"/>
    </source>
</evidence>
<evidence type="ECO:0000256" key="9">
    <source>
        <dbReference type="ARBA" id="ARBA00023014"/>
    </source>
</evidence>
<dbReference type="Gene3D" id="3.30.1330.90">
    <property type="entry name" value="D-3-phosphoglycerate dehydrogenase, domain 3"/>
    <property type="match status" value="1"/>
</dbReference>